<protein>
    <recommendedName>
        <fullName evidence="4">SPW repeat-containing protein</fullName>
    </recommendedName>
</protein>
<evidence type="ECO:0000256" key="1">
    <source>
        <dbReference type="SAM" id="Phobius"/>
    </source>
</evidence>
<proteinExistence type="predicted"/>
<dbReference type="Proteomes" id="UP001500016">
    <property type="component" value="Unassembled WGS sequence"/>
</dbReference>
<keyword evidence="1" id="KW-0472">Membrane</keyword>
<evidence type="ECO:0000313" key="3">
    <source>
        <dbReference type="Proteomes" id="UP001500016"/>
    </source>
</evidence>
<feature type="transmembrane region" description="Helical" evidence="1">
    <location>
        <begin position="86"/>
        <end position="105"/>
    </location>
</feature>
<feature type="transmembrane region" description="Helical" evidence="1">
    <location>
        <begin position="31"/>
        <end position="51"/>
    </location>
</feature>
<evidence type="ECO:0000313" key="2">
    <source>
        <dbReference type="EMBL" id="GAA2083873.1"/>
    </source>
</evidence>
<sequence>MSHLRGADADILAVGVCALLLFLAARWSYPLPVLALLVLACAVFAVSAATGGNRGALVRLQELAMILVVAPVGITELVYGDAPRLGVLYGSMTVIAGCQWAASVGNRRRERRSGRPSVRP</sequence>
<accession>A0ABN2W5Y9</accession>
<gene>
    <name evidence="2" type="ORF">GCM10009801_44610</name>
</gene>
<organism evidence="2 3">
    <name type="scientific">Streptomyces albiaxialis</name>
    <dbReference type="NCBI Taxonomy" id="329523"/>
    <lineage>
        <taxon>Bacteria</taxon>
        <taxon>Bacillati</taxon>
        <taxon>Actinomycetota</taxon>
        <taxon>Actinomycetes</taxon>
        <taxon>Kitasatosporales</taxon>
        <taxon>Streptomycetaceae</taxon>
        <taxon>Streptomyces</taxon>
    </lineage>
</organism>
<keyword evidence="1" id="KW-0812">Transmembrane</keyword>
<keyword evidence="3" id="KW-1185">Reference proteome</keyword>
<reference evidence="2 3" key="1">
    <citation type="journal article" date="2019" name="Int. J. Syst. Evol. Microbiol.">
        <title>The Global Catalogue of Microorganisms (GCM) 10K type strain sequencing project: providing services to taxonomists for standard genome sequencing and annotation.</title>
        <authorList>
            <consortium name="The Broad Institute Genomics Platform"/>
            <consortium name="The Broad Institute Genome Sequencing Center for Infectious Disease"/>
            <person name="Wu L."/>
            <person name="Ma J."/>
        </authorList>
    </citation>
    <scope>NUCLEOTIDE SEQUENCE [LARGE SCALE GENOMIC DNA]</scope>
    <source>
        <strain evidence="2 3">JCM 15478</strain>
    </source>
</reference>
<feature type="transmembrane region" description="Helical" evidence="1">
    <location>
        <begin position="63"/>
        <end position="80"/>
    </location>
</feature>
<keyword evidence="1" id="KW-1133">Transmembrane helix</keyword>
<name>A0ABN2W5Y9_9ACTN</name>
<dbReference type="RefSeq" id="WP_344530861.1">
    <property type="nucleotide sequence ID" value="NZ_BAAAPE010000011.1"/>
</dbReference>
<comment type="caution">
    <text evidence="2">The sequence shown here is derived from an EMBL/GenBank/DDBJ whole genome shotgun (WGS) entry which is preliminary data.</text>
</comment>
<evidence type="ECO:0008006" key="4">
    <source>
        <dbReference type="Google" id="ProtNLM"/>
    </source>
</evidence>
<feature type="transmembrane region" description="Helical" evidence="1">
    <location>
        <begin position="7"/>
        <end position="25"/>
    </location>
</feature>
<dbReference type="EMBL" id="BAAAPE010000011">
    <property type="protein sequence ID" value="GAA2083873.1"/>
    <property type="molecule type" value="Genomic_DNA"/>
</dbReference>